<keyword evidence="2 3" id="KW-0378">Hydrolase</keyword>
<dbReference type="AlphaFoldDB" id="A0A5S3P7X7"/>
<comment type="similarity">
    <text evidence="1 3">Belongs to the HAD-like hydrolase superfamily. S-2-haloalkanoic acid dehalogenase family.</text>
</comment>
<dbReference type="EMBL" id="VANS01000012">
    <property type="protein sequence ID" value="TMM49195.1"/>
    <property type="molecule type" value="Genomic_DNA"/>
</dbReference>
<dbReference type="Proteomes" id="UP000309550">
    <property type="component" value="Unassembled WGS sequence"/>
</dbReference>
<sequence length="296" mass="32043">MQTHVGVRRICGNNRIVVIVLNAATLSEAQISSGSSSGNRAPGATPPRAFRKPERIDKMLNRPQVIIFDVNETLFSLDAIGDRFAEAGLPAENVQLWFARVLREAFALGCLDARRPFREIGRVELEGLLSAHGVADIESTAKHIFDGFEHLDPYPEVPATFEMLRAAGVRIATLTNGHAEVTERLLKRSGLDGYVERCLSVDNAARWKPFPEPYRFALDVCGVAGSEAAMVAVHSWDLAGAKRAGLTTGYASRLEGGFIPFYPEPDVAGADLVAVAEGLLAFGRDPARADARAEMS</sequence>
<dbReference type="NCBIfam" id="TIGR01493">
    <property type="entry name" value="HAD-SF-IA-v2"/>
    <property type="match status" value="1"/>
</dbReference>
<dbReference type="OrthoDB" id="7989657at2"/>
<evidence type="ECO:0000256" key="1">
    <source>
        <dbReference type="ARBA" id="ARBA00008106"/>
    </source>
</evidence>
<dbReference type="NCBIfam" id="TIGR01428">
    <property type="entry name" value="HAD_type_II"/>
    <property type="match status" value="1"/>
</dbReference>
<dbReference type="EC" id="3.8.1.2" evidence="3"/>
<dbReference type="InterPro" id="IPR006328">
    <property type="entry name" value="2-HAD"/>
</dbReference>
<proteinExistence type="inferred from homology"/>
<keyword evidence="6" id="KW-1185">Reference proteome</keyword>
<dbReference type="InterPro" id="IPR006439">
    <property type="entry name" value="HAD-SF_hydro_IA"/>
</dbReference>
<dbReference type="InterPro" id="IPR036412">
    <property type="entry name" value="HAD-like_sf"/>
</dbReference>
<comment type="catalytic activity">
    <reaction evidence="3">
        <text>an (S)-2-haloacid + H2O = a (2R)-2-hydroxycarboxylate + a halide anion + H(+)</text>
        <dbReference type="Rhea" id="RHEA:11192"/>
        <dbReference type="ChEBI" id="CHEBI:15377"/>
        <dbReference type="ChEBI" id="CHEBI:15378"/>
        <dbReference type="ChEBI" id="CHEBI:16042"/>
        <dbReference type="ChEBI" id="CHEBI:58314"/>
        <dbReference type="ChEBI" id="CHEBI:137405"/>
        <dbReference type="EC" id="3.8.1.2"/>
    </reaction>
</comment>
<reference evidence="5 6" key="1">
    <citation type="submission" date="2019-05" db="EMBL/GenBank/DDBJ databases">
        <title>Sulfitobacter sabulilitoris sp. nov., isolated from a marine sand.</title>
        <authorList>
            <person name="Yoon J.-H."/>
        </authorList>
    </citation>
    <scope>NUCLEOTIDE SEQUENCE [LARGE SCALE GENOMIC DNA]</scope>
    <source>
        <strain evidence="5 6">HSMS-29</strain>
    </source>
</reference>
<name>A0A5S3P7X7_9RHOB</name>
<dbReference type="InterPro" id="IPR051540">
    <property type="entry name" value="S-2-haloacid_dehalogenase"/>
</dbReference>
<evidence type="ECO:0000313" key="5">
    <source>
        <dbReference type="EMBL" id="TMM49195.1"/>
    </source>
</evidence>
<dbReference type="Gene3D" id="3.40.50.1000">
    <property type="entry name" value="HAD superfamily/HAD-like"/>
    <property type="match status" value="1"/>
</dbReference>
<dbReference type="PANTHER" id="PTHR43316:SF3">
    <property type="entry name" value="HALOACID DEHALOGENASE, TYPE II (AFU_ORTHOLOGUE AFUA_2G07750)-RELATED"/>
    <property type="match status" value="1"/>
</dbReference>
<dbReference type="Gene3D" id="1.10.150.240">
    <property type="entry name" value="Putative phosphatase, domain 2"/>
    <property type="match status" value="1"/>
</dbReference>
<dbReference type="InterPro" id="IPR023214">
    <property type="entry name" value="HAD_sf"/>
</dbReference>
<comment type="function">
    <text evidence="3">Catalyzes the hydrolytic dehalogenation of small (S)-2-haloalkanoic acids to yield the corresponding (R)-2-hydroxyalkanoic acids.</text>
</comment>
<dbReference type="SFLD" id="SFLDS00003">
    <property type="entry name" value="Haloacid_Dehalogenase"/>
    <property type="match status" value="1"/>
</dbReference>
<dbReference type="PANTHER" id="PTHR43316">
    <property type="entry name" value="HYDROLASE, HALOACID DELAHOGENASE-RELATED"/>
    <property type="match status" value="1"/>
</dbReference>
<gene>
    <name evidence="5" type="ORF">FDT80_18565</name>
</gene>
<accession>A0A5S3P7X7</accession>
<evidence type="ECO:0000256" key="2">
    <source>
        <dbReference type="ARBA" id="ARBA00022801"/>
    </source>
</evidence>
<dbReference type="SUPFAM" id="SSF56784">
    <property type="entry name" value="HAD-like"/>
    <property type="match status" value="1"/>
</dbReference>
<comment type="caution">
    <text evidence="5">The sequence shown here is derived from an EMBL/GenBank/DDBJ whole genome shotgun (WGS) entry which is preliminary data.</text>
</comment>
<dbReference type="Pfam" id="PF00702">
    <property type="entry name" value="Hydrolase"/>
    <property type="match status" value="1"/>
</dbReference>
<organism evidence="5 6">
    <name type="scientific">Sulfitobacter sabulilitoris</name>
    <dbReference type="NCBI Taxonomy" id="2562655"/>
    <lineage>
        <taxon>Bacteria</taxon>
        <taxon>Pseudomonadati</taxon>
        <taxon>Pseudomonadota</taxon>
        <taxon>Alphaproteobacteria</taxon>
        <taxon>Rhodobacterales</taxon>
        <taxon>Roseobacteraceae</taxon>
        <taxon>Sulfitobacter</taxon>
    </lineage>
</organism>
<evidence type="ECO:0000256" key="4">
    <source>
        <dbReference type="SAM" id="MobiDB-lite"/>
    </source>
</evidence>
<dbReference type="GO" id="GO:0018784">
    <property type="term" value="F:(S)-2-haloacid dehalogenase activity"/>
    <property type="evidence" value="ECO:0007669"/>
    <property type="project" value="UniProtKB-UniRule"/>
</dbReference>
<dbReference type="SFLD" id="SFLDG01129">
    <property type="entry name" value="C1.5:_HAD__Beta-PGM__Phosphata"/>
    <property type="match status" value="1"/>
</dbReference>
<evidence type="ECO:0000313" key="6">
    <source>
        <dbReference type="Proteomes" id="UP000309550"/>
    </source>
</evidence>
<protein>
    <recommendedName>
        <fullName evidence="3">(S)-2-haloacid dehalogenase</fullName>
        <ecNumber evidence="3">3.8.1.2</ecNumber>
    </recommendedName>
    <alternativeName>
        <fullName evidence="3">2-haloalkanoic acid dehalogenase</fullName>
    </alternativeName>
    <alternativeName>
        <fullName evidence="3">Halocarboxylic acid halidohydrolase</fullName>
    </alternativeName>
    <alternativeName>
        <fullName evidence="3">L-2-haloacid dehalogenase</fullName>
    </alternativeName>
</protein>
<dbReference type="PRINTS" id="PR00413">
    <property type="entry name" value="HADHALOGNASE"/>
</dbReference>
<dbReference type="InterPro" id="IPR023198">
    <property type="entry name" value="PGP-like_dom2"/>
</dbReference>
<evidence type="ECO:0000256" key="3">
    <source>
        <dbReference type="RuleBase" id="RU368077"/>
    </source>
</evidence>
<feature type="region of interest" description="Disordered" evidence="4">
    <location>
        <begin position="32"/>
        <end position="54"/>
    </location>
</feature>